<reference evidence="2" key="1">
    <citation type="journal article" date="2019" name="Int. J. Syst. Evol. Microbiol.">
        <title>The Global Catalogue of Microorganisms (GCM) 10K type strain sequencing project: providing services to taxonomists for standard genome sequencing and annotation.</title>
        <authorList>
            <consortium name="The Broad Institute Genomics Platform"/>
            <consortium name="The Broad Institute Genome Sequencing Center for Infectious Disease"/>
            <person name="Wu L."/>
            <person name="Ma J."/>
        </authorList>
    </citation>
    <scope>NUCLEOTIDE SEQUENCE [LARGE SCALE GENOMIC DNA]</scope>
    <source>
        <strain evidence="2">JCM 15933</strain>
    </source>
</reference>
<dbReference type="EMBL" id="BAAAQD010000027">
    <property type="protein sequence ID" value="GAA1558445.1"/>
    <property type="molecule type" value="Genomic_DNA"/>
</dbReference>
<gene>
    <name evidence="1" type="ORF">GCM10009827_094250</name>
</gene>
<keyword evidence="2" id="KW-1185">Reference proteome</keyword>
<accession>A0ABP4NCR1</accession>
<organism evidence="1 2">
    <name type="scientific">Dactylosporangium maewongense</name>
    <dbReference type="NCBI Taxonomy" id="634393"/>
    <lineage>
        <taxon>Bacteria</taxon>
        <taxon>Bacillati</taxon>
        <taxon>Actinomycetota</taxon>
        <taxon>Actinomycetes</taxon>
        <taxon>Micromonosporales</taxon>
        <taxon>Micromonosporaceae</taxon>
        <taxon>Dactylosporangium</taxon>
    </lineage>
</organism>
<protein>
    <submittedName>
        <fullName evidence="1">Uncharacterized protein</fullName>
    </submittedName>
</protein>
<name>A0ABP4NCR1_9ACTN</name>
<evidence type="ECO:0000313" key="1">
    <source>
        <dbReference type="EMBL" id="GAA1558445.1"/>
    </source>
</evidence>
<comment type="caution">
    <text evidence="1">The sequence shown here is derived from an EMBL/GenBank/DDBJ whole genome shotgun (WGS) entry which is preliminary data.</text>
</comment>
<evidence type="ECO:0000313" key="2">
    <source>
        <dbReference type="Proteomes" id="UP001501470"/>
    </source>
</evidence>
<proteinExistence type="predicted"/>
<sequence length="173" mass="20043">MDMAQAWELAHLWWRSNVLSTFVAAYTNDADRAREARQLCDQLFGTDSVDLAVAEEIVSTLDGWAWELADQVPVPAEPRPDEADRQVRDYVKDVIRDRVPAELRDWAERTQLFLDVTYKAVMREQTLPARVREDVRYVYVRGTMAVDLGNRTAAERELERLKRYETALTEQAP</sequence>
<dbReference type="Proteomes" id="UP001501470">
    <property type="component" value="Unassembled WGS sequence"/>
</dbReference>